<protein>
    <recommendedName>
        <fullName evidence="1">Retrotransposon gag domain-containing protein</fullName>
    </recommendedName>
</protein>
<accession>A0AAF0ZSS9</accession>
<reference evidence="2" key="1">
    <citation type="submission" date="2023-08" db="EMBL/GenBank/DDBJ databases">
        <title>A de novo genome assembly of Solanum verrucosum Schlechtendal, a Mexican diploid species geographically isolated from the other diploid A-genome species in potato relatives.</title>
        <authorList>
            <person name="Hosaka K."/>
        </authorList>
    </citation>
    <scope>NUCLEOTIDE SEQUENCE</scope>
    <source>
        <tissue evidence="2">Young leaves</tissue>
    </source>
</reference>
<evidence type="ECO:0000259" key="1">
    <source>
        <dbReference type="Pfam" id="PF03732"/>
    </source>
</evidence>
<organism evidence="2 3">
    <name type="scientific">Solanum verrucosum</name>
    <dbReference type="NCBI Taxonomy" id="315347"/>
    <lineage>
        <taxon>Eukaryota</taxon>
        <taxon>Viridiplantae</taxon>
        <taxon>Streptophyta</taxon>
        <taxon>Embryophyta</taxon>
        <taxon>Tracheophyta</taxon>
        <taxon>Spermatophyta</taxon>
        <taxon>Magnoliopsida</taxon>
        <taxon>eudicotyledons</taxon>
        <taxon>Gunneridae</taxon>
        <taxon>Pentapetalae</taxon>
        <taxon>asterids</taxon>
        <taxon>lamiids</taxon>
        <taxon>Solanales</taxon>
        <taxon>Solanaceae</taxon>
        <taxon>Solanoideae</taxon>
        <taxon>Solaneae</taxon>
        <taxon>Solanum</taxon>
    </lineage>
</organism>
<evidence type="ECO:0000313" key="3">
    <source>
        <dbReference type="Proteomes" id="UP001234989"/>
    </source>
</evidence>
<gene>
    <name evidence="2" type="ORF">MTR67_043561</name>
</gene>
<proteinExistence type="predicted"/>
<dbReference type="Pfam" id="PF03732">
    <property type="entry name" value="Retrotrans_gag"/>
    <property type="match status" value="1"/>
</dbReference>
<keyword evidence="3" id="KW-1185">Reference proteome</keyword>
<evidence type="ECO:0000313" key="2">
    <source>
        <dbReference type="EMBL" id="WMV50176.1"/>
    </source>
</evidence>
<dbReference type="AlphaFoldDB" id="A0AAF0ZSS9"/>
<dbReference type="EMBL" id="CP133621">
    <property type="protein sequence ID" value="WMV50176.1"/>
    <property type="molecule type" value="Genomic_DNA"/>
</dbReference>
<dbReference type="InterPro" id="IPR005162">
    <property type="entry name" value="Retrotrans_gag_dom"/>
</dbReference>
<sequence length="203" mass="23027">MTSGSKSLGNTSGNKTIPTCSKCSKNHPSECLACRERYFGSTKSGHRFKDFPSPKQGYEVSQKVTSADLVDLEMGVRLYGSDSGRDGGVSFLSTQRVAQICYDQWKKARLVRIGPIEWEGFHSAFLDRFFHLEMREPLVLEFINLRQGDMSVKEYAWRFTQLFKYVPHLVSDPRSGMSKCHDPRVPPRHNMAYLTPKGSHTSP</sequence>
<dbReference type="Proteomes" id="UP001234989">
    <property type="component" value="Chromosome 10"/>
</dbReference>
<feature type="domain" description="Retrotransposon gag" evidence="1">
    <location>
        <begin position="98"/>
        <end position="179"/>
    </location>
</feature>
<name>A0AAF0ZSS9_SOLVR</name>